<comment type="caution">
    <text evidence="1">The sequence shown here is derived from an EMBL/GenBank/DDBJ whole genome shotgun (WGS) entry which is preliminary data.</text>
</comment>
<dbReference type="Proteomes" id="UP001283361">
    <property type="component" value="Unassembled WGS sequence"/>
</dbReference>
<reference evidence="1" key="1">
    <citation type="journal article" date="2023" name="G3 (Bethesda)">
        <title>A reference genome for the long-term kleptoplast-retaining sea slug Elysia crispata morphotype clarki.</title>
        <authorList>
            <person name="Eastman K.E."/>
            <person name="Pendleton A.L."/>
            <person name="Shaikh M.A."/>
            <person name="Suttiyut T."/>
            <person name="Ogas R."/>
            <person name="Tomko P."/>
            <person name="Gavelis G."/>
            <person name="Widhalm J.R."/>
            <person name="Wisecaver J.H."/>
        </authorList>
    </citation>
    <scope>NUCLEOTIDE SEQUENCE</scope>
    <source>
        <strain evidence="1">ECLA1</strain>
    </source>
</reference>
<gene>
    <name evidence="1" type="ORF">RRG08_058979</name>
</gene>
<keyword evidence="2" id="KW-1185">Reference proteome</keyword>
<organism evidence="1 2">
    <name type="scientific">Elysia crispata</name>
    <name type="common">lettuce slug</name>
    <dbReference type="NCBI Taxonomy" id="231223"/>
    <lineage>
        <taxon>Eukaryota</taxon>
        <taxon>Metazoa</taxon>
        <taxon>Spiralia</taxon>
        <taxon>Lophotrochozoa</taxon>
        <taxon>Mollusca</taxon>
        <taxon>Gastropoda</taxon>
        <taxon>Heterobranchia</taxon>
        <taxon>Euthyneura</taxon>
        <taxon>Panpulmonata</taxon>
        <taxon>Sacoglossa</taxon>
        <taxon>Placobranchoidea</taxon>
        <taxon>Plakobranchidae</taxon>
        <taxon>Elysia</taxon>
    </lineage>
</organism>
<protein>
    <submittedName>
        <fullName evidence="1">Uncharacterized protein</fullName>
    </submittedName>
</protein>
<dbReference type="AlphaFoldDB" id="A0AAE1AXC8"/>
<evidence type="ECO:0000313" key="1">
    <source>
        <dbReference type="EMBL" id="KAK3795755.1"/>
    </source>
</evidence>
<proteinExistence type="predicted"/>
<name>A0AAE1AXC8_9GAST</name>
<accession>A0AAE1AXC8</accession>
<evidence type="ECO:0000313" key="2">
    <source>
        <dbReference type="Proteomes" id="UP001283361"/>
    </source>
</evidence>
<dbReference type="EMBL" id="JAWDGP010000992">
    <property type="protein sequence ID" value="KAK3795755.1"/>
    <property type="molecule type" value="Genomic_DNA"/>
</dbReference>
<sequence length="188" mass="21931">MSHLTRAVSALTFSGVMTFTGITRHKHVSNARDENFAPPRESQDLERWRQAFAWPAANFGLSKQGVPFTLRHVDEIPRTWEFRHLASKQNLQTKELFKLWSKRGFIRYKNKRDGKAWQKLRQYWLTNVGSIFNRIDRVEHRTVKKGDIRFDLRLRHLGVAGSGSIEPALLLACRVKDVMLCSSPTWNR</sequence>